<evidence type="ECO:0000313" key="3">
    <source>
        <dbReference type="Proteomes" id="UP000433104"/>
    </source>
</evidence>
<accession>A0A844ZBE0</accession>
<proteinExistence type="predicted"/>
<dbReference type="InterPro" id="IPR038726">
    <property type="entry name" value="PDDEXK_AddAB-type"/>
</dbReference>
<sequence length="1000" mass="110022">MKSHPDVYSVAAHRGFADALVAGLVPRYADDISGMANLTLLLPSGRAKRTVGEAFVRLLDQNDRRGMLLPRMAVIGDIELDEALGHLLDPLGSDDLLPAVDPMRRWLTLTDLIAEEWGEDIRSDAARLRMARDMAATMDRLLIEEVAPDDLLGEPVLDLLGDLAQHWTDSLRMFARIQFRWRAKLEEWGRVDLATRRNALFAKASERWSRNPPHFPIVAAGITSASPGIARLLRTIAFLPQGSVILPDLDLAMPDDVWDELGSAGAPTADGSTPFSRDDAVTHPQYHLKLLLNRMGVARGEVRPWHRKGDMAGPPARSHAISSLFLPPKASRIWAQLPPEKRRLAGIRIMESANPEGEAQAVALLVREALETPAKQIAVVTPDRNLAARIAEHCLRWNIVAEDSAGKPLSITAAGRLVLLLAETVAENAAPVPLVSLFSHPLVDGGGDRGIWLRRVRELELLLRGPRPEGGLRPIEAMLTEFARKRKSDEPLGWWQVCCDALENLFALAERERIPIAECCEVMIEAGEKLCGERLWAREDGRALSQFLDDLRRHAWEAGTIVAISDLPAILSDAMERIAVRPPYGGHSRVAIYGLLESRMARADVMICAGLNEGTWPAGATMDANLAAPVLRALGVPGPDYRIGLSAHDLASALGAPEVVLSRARRDESGPAIASRFLLRVEALINDPEGAAKEARMPELARRLDAPTEALPAYERPAPRPSPAQRDVPITVTALDRLRGDPYQFYASSILQLRSLDALDAAATPAWQGNIAHDILQKWHEEGQRRDIVEVADEVLEATHTGALTIALWRPRLIDALRWIALSLEGDDVRTVLAVERKGEMIVDDVRIYGRADRIDRMGDGTLGIVDYKTGKPPSAAMVEKGFALQLGLLGLIARQGGFEDISGEPECFEYWSLGKSAKSETGFGYVETPLKVDRKRSGIAPDDFLPVTEGFLRGAIADWIKGDAAFTARLNPDYPAYNDYDQLMRLDEWLPRLAEEETE</sequence>
<dbReference type="SUPFAM" id="SSF52540">
    <property type="entry name" value="P-loop containing nucleoside triphosphate hydrolases"/>
    <property type="match status" value="1"/>
</dbReference>
<comment type="caution">
    <text evidence="2">The sequence shown here is derived from an EMBL/GenBank/DDBJ whole genome shotgun (WGS) entry which is preliminary data.</text>
</comment>
<dbReference type="Gene3D" id="3.90.320.10">
    <property type="match status" value="1"/>
</dbReference>
<name>A0A844ZBE0_9SPHN</name>
<dbReference type="NCBIfam" id="TIGR02786">
    <property type="entry name" value="addB_alphas"/>
    <property type="match status" value="1"/>
</dbReference>
<dbReference type="InterPro" id="IPR014153">
    <property type="entry name" value="Ds_break_AddB"/>
</dbReference>
<keyword evidence="3" id="KW-1185">Reference proteome</keyword>
<dbReference type="Proteomes" id="UP000433104">
    <property type="component" value="Unassembled WGS sequence"/>
</dbReference>
<reference evidence="2 3" key="1">
    <citation type="submission" date="2019-12" db="EMBL/GenBank/DDBJ databases">
        <title>Genomic-based taxomic classification of the family Erythrobacteraceae.</title>
        <authorList>
            <person name="Xu L."/>
        </authorList>
    </citation>
    <scope>NUCLEOTIDE SEQUENCE [LARGE SCALE GENOMIC DNA]</scope>
    <source>
        <strain evidence="2 3">MCCC 1A09962</strain>
    </source>
</reference>
<feature type="domain" description="PD-(D/E)XK endonuclease-like" evidence="1">
    <location>
        <begin position="730"/>
        <end position="920"/>
    </location>
</feature>
<evidence type="ECO:0000313" key="2">
    <source>
        <dbReference type="EMBL" id="MXO85118.1"/>
    </source>
</evidence>
<dbReference type="Pfam" id="PF12705">
    <property type="entry name" value="PDDEXK_1"/>
    <property type="match status" value="1"/>
</dbReference>
<dbReference type="OrthoDB" id="9780606at2"/>
<organism evidence="2 3">
    <name type="scientific">Parapontixanthobacter aurantiacus</name>
    <dbReference type="NCBI Taxonomy" id="1463599"/>
    <lineage>
        <taxon>Bacteria</taxon>
        <taxon>Pseudomonadati</taxon>
        <taxon>Pseudomonadota</taxon>
        <taxon>Alphaproteobacteria</taxon>
        <taxon>Sphingomonadales</taxon>
        <taxon>Erythrobacteraceae</taxon>
        <taxon>Parapontixanthobacter</taxon>
    </lineage>
</organism>
<dbReference type="InterPro" id="IPR027417">
    <property type="entry name" value="P-loop_NTPase"/>
</dbReference>
<dbReference type="EMBL" id="WTYW01000001">
    <property type="protein sequence ID" value="MXO85118.1"/>
    <property type="molecule type" value="Genomic_DNA"/>
</dbReference>
<protein>
    <submittedName>
        <fullName evidence="2">Double-strand break repair protein AddB</fullName>
    </submittedName>
</protein>
<evidence type="ECO:0000259" key="1">
    <source>
        <dbReference type="Pfam" id="PF12705"/>
    </source>
</evidence>
<dbReference type="InterPro" id="IPR011604">
    <property type="entry name" value="PDDEXK-like_dom_sf"/>
</dbReference>
<dbReference type="AlphaFoldDB" id="A0A844ZBE0"/>
<gene>
    <name evidence="2" type="primary">addB</name>
    <name evidence="2" type="ORF">GRI38_03640</name>
</gene>